<accession>A0A5C0ASF1</accession>
<protein>
    <recommendedName>
        <fullName evidence="11">Nitronate monooxygenase</fullName>
    </recommendedName>
    <alternativeName>
        <fullName evidence="9">Propionate 3-nitronate monooxygenase</fullName>
    </alternativeName>
</protein>
<evidence type="ECO:0000256" key="10">
    <source>
        <dbReference type="ARBA" id="ARBA00049401"/>
    </source>
</evidence>
<evidence type="ECO:0000256" key="1">
    <source>
        <dbReference type="ARBA" id="ARBA00001917"/>
    </source>
</evidence>
<comment type="cofactor">
    <cofactor evidence="1">
        <name>FMN</name>
        <dbReference type="ChEBI" id="CHEBI:58210"/>
    </cofactor>
</comment>
<evidence type="ECO:0000256" key="2">
    <source>
        <dbReference type="ARBA" id="ARBA00009881"/>
    </source>
</evidence>
<keyword evidence="7" id="KW-0560">Oxidoreductase</keyword>
<keyword evidence="12" id="KW-0732">Signal</keyword>
<dbReference type="SUPFAM" id="SSF51412">
    <property type="entry name" value="Inosine monophosphate dehydrogenase (IMPDH)"/>
    <property type="match status" value="1"/>
</dbReference>
<dbReference type="GO" id="GO:0009636">
    <property type="term" value="P:response to toxic substance"/>
    <property type="evidence" value="ECO:0007669"/>
    <property type="project" value="UniProtKB-KW"/>
</dbReference>
<keyword evidence="14" id="KW-1185">Reference proteome</keyword>
<dbReference type="Gene3D" id="3.20.20.70">
    <property type="entry name" value="Aldolase class I"/>
    <property type="match status" value="1"/>
</dbReference>
<dbReference type="EMBL" id="CP043046">
    <property type="protein sequence ID" value="QEI04566.1"/>
    <property type="molecule type" value="Genomic_DNA"/>
</dbReference>
<evidence type="ECO:0000313" key="14">
    <source>
        <dbReference type="Proteomes" id="UP000325161"/>
    </source>
</evidence>
<evidence type="ECO:0000313" key="13">
    <source>
        <dbReference type="EMBL" id="QEI04566.1"/>
    </source>
</evidence>
<dbReference type="Pfam" id="PF03060">
    <property type="entry name" value="NMO"/>
    <property type="match status" value="1"/>
</dbReference>
<evidence type="ECO:0000256" key="5">
    <source>
        <dbReference type="ARBA" id="ARBA00022643"/>
    </source>
</evidence>
<comment type="catalytic activity">
    <reaction evidence="10">
        <text>3 propionate 3-nitronate + 3 O2 + H2O = 3 3-oxopropanoate + 2 nitrate + nitrite + H2O2 + 3 H(+)</text>
        <dbReference type="Rhea" id="RHEA:57332"/>
        <dbReference type="ChEBI" id="CHEBI:15377"/>
        <dbReference type="ChEBI" id="CHEBI:15378"/>
        <dbReference type="ChEBI" id="CHEBI:15379"/>
        <dbReference type="ChEBI" id="CHEBI:16240"/>
        <dbReference type="ChEBI" id="CHEBI:16301"/>
        <dbReference type="ChEBI" id="CHEBI:17632"/>
        <dbReference type="ChEBI" id="CHEBI:33190"/>
        <dbReference type="ChEBI" id="CHEBI:136067"/>
    </reaction>
</comment>
<dbReference type="OrthoDB" id="9778912at2"/>
<evidence type="ECO:0000256" key="4">
    <source>
        <dbReference type="ARBA" id="ARBA00022630"/>
    </source>
</evidence>
<dbReference type="KEGG" id="pacr:FXN63_01000"/>
<evidence type="ECO:0000256" key="7">
    <source>
        <dbReference type="ARBA" id="ARBA00023002"/>
    </source>
</evidence>
<evidence type="ECO:0000256" key="11">
    <source>
        <dbReference type="ARBA" id="ARBA00067136"/>
    </source>
</evidence>
<evidence type="ECO:0000256" key="6">
    <source>
        <dbReference type="ARBA" id="ARBA00022741"/>
    </source>
</evidence>
<dbReference type="InterPro" id="IPR013785">
    <property type="entry name" value="Aldolase_TIM"/>
</dbReference>
<organism evidence="13 14">
    <name type="scientific">Pigmentiphaga aceris</name>
    <dbReference type="NCBI Taxonomy" id="1940612"/>
    <lineage>
        <taxon>Bacteria</taxon>
        <taxon>Pseudomonadati</taxon>
        <taxon>Pseudomonadota</taxon>
        <taxon>Betaproteobacteria</taxon>
        <taxon>Burkholderiales</taxon>
        <taxon>Alcaligenaceae</taxon>
        <taxon>Pigmentiphaga</taxon>
    </lineage>
</organism>
<proteinExistence type="inferred from homology"/>
<keyword evidence="5" id="KW-0288">FMN</keyword>
<dbReference type="FunFam" id="3.20.20.70:FF:000154">
    <property type="entry name" value="Probable nitronate monooxygenase"/>
    <property type="match status" value="1"/>
</dbReference>
<feature type="signal peptide" evidence="12">
    <location>
        <begin position="1"/>
        <end position="28"/>
    </location>
</feature>
<evidence type="ECO:0000256" key="12">
    <source>
        <dbReference type="SAM" id="SignalP"/>
    </source>
</evidence>
<name>A0A5C0ASF1_9BURK</name>
<sequence>MTALTTRLGIAYPIIQAPMLGVSNPALAATVSNAGGLGSVGISASTPEQATAMIAEIRALTDKPFNVNMFCHRPEVANAATEAAWLAHMKPWFDEFGATPPSPLASPYYTLVDNDAMVDALVAAAPPVLSFHFGLPSADAIAALKAAGIVLFASATTLAEALQVEAAGIDVIVAQGTEAGGHRGVFDPEHGDAGIGTFALTRLIAAKTAVPVVAAGGIMDGQGIAAALTLGAQAAQLGTAFILTPESSANAAYRDALQSARALRTGLTAAISGRSARGIVNRFHLEVGGPTAPTIPDYPLPYHAGKALVAAAVAKGNHDFSVQWAGQAAGLARALPATELVQTLVAETRAAQQAQAI</sequence>
<dbReference type="RefSeq" id="WP_148811991.1">
    <property type="nucleotide sequence ID" value="NZ_CP043046.1"/>
</dbReference>
<dbReference type="GO" id="GO:0000166">
    <property type="term" value="F:nucleotide binding"/>
    <property type="evidence" value="ECO:0007669"/>
    <property type="project" value="UniProtKB-KW"/>
</dbReference>
<gene>
    <name evidence="13" type="ORF">FXN63_01000</name>
</gene>
<dbReference type="PANTHER" id="PTHR42747:SF3">
    <property type="entry name" value="NITRONATE MONOOXYGENASE-RELATED"/>
    <property type="match status" value="1"/>
</dbReference>
<keyword evidence="3" id="KW-0216">Detoxification</keyword>
<evidence type="ECO:0000256" key="9">
    <source>
        <dbReference type="ARBA" id="ARBA00031155"/>
    </source>
</evidence>
<dbReference type="Proteomes" id="UP000325161">
    <property type="component" value="Chromosome"/>
</dbReference>
<keyword evidence="6" id="KW-0547">Nucleotide-binding</keyword>
<evidence type="ECO:0000256" key="8">
    <source>
        <dbReference type="ARBA" id="ARBA00023033"/>
    </source>
</evidence>
<keyword evidence="8 13" id="KW-0503">Monooxygenase</keyword>
<dbReference type="CDD" id="cd04730">
    <property type="entry name" value="NPD_like"/>
    <property type="match status" value="1"/>
</dbReference>
<reference evidence="13 14" key="1">
    <citation type="submission" date="2019-08" db="EMBL/GenBank/DDBJ databases">
        <title>Amphibian skin-associated Pigmentiphaga: genome sequence and occurrence across geography and hosts.</title>
        <authorList>
            <person name="Bletz M.C."/>
            <person name="Bunk B."/>
            <person name="Sproeer C."/>
            <person name="Biwer P."/>
            <person name="Reiter S."/>
            <person name="Rabemananjara F.C.E."/>
            <person name="Schulz S."/>
            <person name="Overmann J."/>
            <person name="Vences M."/>
        </authorList>
    </citation>
    <scope>NUCLEOTIDE SEQUENCE [LARGE SCALE GENOMIC DNA]</scope>
    <source>
        <strain evidence="13 14">Mada1488</strain>
    </source>
</reference>
<keyword evidence="4" id="KW-0285">Flavoprotein</keyword>
<evidence type="ECO:0000256" key="3">
    <source>
        <dbReference type="ARBA" id="ARBA00022575"/>
    </source>
</evidence>
<dbReference type="InterPro" id="IPR004136">
    <property type="entry name" value="NMO"/>
</dbReference>
<dbReference type="AlphaFoldDB" id="A0A5C0ASF1"/>
<comment type="similarity">
    <text evidence="2">Belongs to the nitronate monooxygenase family. NMO class I subfamily.</text>
</comment>
<feature type="chain" id="PRO_5023062229" description="Nitronate monooxygenase" evidence="12">
    <location>
        <begin position="29"/>
        <end position="357"/>
    </location>
</feature>
<dbReference type="GO" id="GO:0018580">
    <property type="term" value="F:nitronate monooxygenase activity"/>
    <property type="evidence" value="ECO:0007669"/>
    <property type="project" value="InterPro"/>
</dbReference>
<dbReference type="PANTHER" id="PTHR42747">
    <property type="entry name" value="NITRONATE MONOOXYGENASE-RELATED"/>
    <property type="match status" value="1"/>
</dbReference>